<dbReference type="Proteomes" id="UP000226442">
    <property type="component" value="Unassembled WGS sequence"/>
</dbReference>
<dbReference type="EMBL" id="NXIB02000009">
    <property type="protein sequence ID" value="PHX56898.1"/>
    <property type="molecule type" value="Genomic_DNA"/>
</dbReference>
<evidence type="ECO:0000313" key="1">
    <source>
        <dbReference type="EMBL" id="PHX56898.1"/>
    </source>
</evidence>
<dbReference type="RefSeq" id="WP_096831187.1">
    <property type="nucleotide sequence ID" value="NZ_NXIB02000009.1"/>
</dbReference>
<sequence length="578" mass="65926">MTEDAGKKRYIRDFLHQVNSSAGFVDDIRIDRVVRLPGSEGEGSTAKSLSGRQISNLTELLKDDLRHTFDDGYFTFRFVAALVGSGKTSLLTYLHELAKTKPAYQKHSVVVEFQLSVFDEFIGKGFKKELYSHILAHTFYELSHNKELLDSVKNVARKVLRDYLSDTEVTQLNAAQDLMLFRTKFKKSIADNVDSLEEFFFSIVSKVSAVDPNFSFVYLIDELDALVTSPDQIKETRLLFKQLIRRAKEKFGSKIRLLIYLVGTSNNVESFIAEDSVMESLLGESVINLNKGYINEFELIRNKIDERIKGAYKGYKNFSQAWEEIKDITLNPVNTLREFCQHYAGAVLEIHEKYFQEAPEQEFEGNSRQLVESKCRQHWASYLKQKSYTLSAFLTTKKIKGHAFDCYVELLHNGTCVARAFGEAKNYELLSSHLEKFNQWLEAANFKPFTPDGTPGDLSFMIAPSCPPLLERKLELKNIQFIKSDKVIPPPIPTPTSTPIPKPTPTATPFPINLNKANKSEIKKAFNGTYIREKTIDEFIIDRNTEIYCDIDDMAFLGLTPAAKKILQTKFDKGEICF</sequence>
<reference evidence="1" key="1">
    <citation type="submission" date="2017-10" db="EMBL/GenBank/DDBJ databases">
        <title>Draft genome sequence of the planktic cyanobacteria Tychonema bourrellyi isolated from alpine lentic freshwater.</title>
        <authorList>
            <person name="Tett A."/>
            <person name="Armanini F."/>
            <person name="Asnicar F."/>
            <person name="Boscaini A."/>
            <person name="Pasolli E."/>
            <person name="Zolfo M."/>
            <person name="Donati C."/>
            <person name="Salmaso N."/>
            <person name="Segata N."/>
        </authorList>
    </citation>
    <scope>NUCLEOTIDE SEQUENCE</scope>
    <source>
        <strain evidence="1">FEM_GT703</strain>
    </source>
</reference>
<evidence type="ECO:0000313" key="2">
    <source>
        <dbReference type="Proteomes" id="UP000226442"/>
    </source>
</evidence>
<comment type="caution">
    <text evidence="1">The sequence shown here is derived from an EMBL/GenBank/DDBJ whole genome shotgun (WGS) entry which is preliminary data.</text>
</comment>
<name>A0A2G4F586_9CYAN</name>
<accession>A0A2G4F586</accession>
<protein>
    <submittedName>
        <fullName evidence="1">Uncharacterized protein</fullName>
    </submittedName>
</protein>
<dbReference type="OrthoDB" id="466317at2"/>
<organism evidence="1 2">
    <name type="scientific">Tychonema bourrellyi FEM_GT703</name>
    <dbReference type="NCBI Taxonomy" id="2040638"/>
    <lineage>
        <taxon>Bacteria</taxon>
        <taxon>Bacillati</taxon>
        <taxon>Cyanobacteriota</taxon>
        <taxon>Cyanophyceae</taxon>
        <taxon>Oscillatoriophycideae</taxon>
        <taxon>Oscillatoriales</taxon>
        <taxon>Microcoleaceae</taxon>
        <taxon>Tychonema</taxon>
    </lineage>
</organism>
<keyword evidence="2" id="KW-1185">Reference proteome</keyword>
<proteinExistence type="predicted"/>
<dbReference type="AlphaFoldDB" id="A0A2G4F586"/>
<gene>
    <name evidence="1" type="ORF">CP500_002660</name>
</gene>